<keyword evidence="1" id="KW-0812">Transmembrane</keyword>
<dbReference type="SUPFAM" id="SSF56935">
    <property type="entry name" value="Porins"/>
    <property type="match status" value="1"/>
</dbReference>
<keyword evidence="2" id="KW-0675">Receptor</keyword>
<dbReference type="Proteomes" id="UP001597011">
    <property type="component" value="Unassembled WGS sequence"/>
</dbReference>
<evidence type="ECO:0000313" key="2">
    <source>
        <dbReference type="EMBL" id="MFD0835369.1"/>
    </source>
</evidence>
<dbReference type="EMBL" id="JBHTIB010000008">
    <property type="protein sequence ID" value="MFD0835369.1"/>
    <property type="molecule type" value="Genomic_DNA"/>
</dbReference>
<dbReference type="InterPro" id="IPR037066">
    <property type="entry name" value="Plug_dom_sf"/>
</dbReference>
<keyword evidence="1" id="KW-0998">Cell outer membrane</keyword>
<keyword evidence="1" id="KW-0472">Membrane</keyword>
<comment type="similarity">
    <text evidence="1">Belongs to the TonB-dependent receptor family.</text>
</comment>
<organism evidence="2 3">
    <name type="scientific">Mariniflexile aquimaris</name>
    <dbReference type="NCBI Taxonomy" id="881009"/>
    <lineage>
        <taxon>Bacteria</taxon>
        <taxon>Pseudomonadati</taxon>
        <taxon>Bacteroidota</taxon>
        <taxon>Flavobacteriia</taxon>
        <taxon>Flavobacteriales</taxon>
        <taxon>Flavobacteriaceae</taxon>
        <taxon>Mariniflexile</taxon>
    </lineage>
</organism>
<comment type="caution">
    <text evidence="2">The sequence shown here is derived from an EMBL/GenBank/DDBJ whole genome shotgun (WGS) entry which is preliminary data.</text>
</comment>
<dbReference type="Gene3D" id="2.170.130.10">
    <property type="entry name" value="TonB-dependent receptor, plug domain"/>
    <property type="match status" value="1"/>
</dbReference>
<protein>
    <submittedName>
        <fullName evidence="2">TonB-dependent receptor</fullName>
    </submittedName>
</protein>
<dbReference type="Gene3D" id="2.60.40.1930">
    <property type="match status" value="1"/>
</dbReference>
<dbReference type="PROSITE" id="PS52016">
    <property type="entry name" value="TONB_DEPENDENT_REC_3"/>
    <property type="match status" value="1"/>
</dbReference>
<sequence>MNNFRDLVLQKLEAYANDYPEKVYVQTDKPYYVLGESIWYTAYLVNGIDHKRTEKSRVIYVELINENDSILSKKQLYTNDISAAGDFEIKKEWKPGKYILRAYTNYMRNNDADYFFQKEIPVWDANKTNSLSNFSLNKTEELISDIELTEKPDINFYPEGGYLINDISCKLGIKIKDKNNRNIAIEGVIKDSENNIVADFKTVEFGLGMTSIITEPNKNYFANVIINNEEVSYPLPKALPQGYQLSIVNNGSQIILKVTTTLDIGLKNSFLVAHQRGIVVFEKLETETKKTYTVKLNTNNMQDGITNFTLFDNSGNPVCERLIFIDNPSNKIAVHIAQNKASFKTREKVTLKINLKDKDSIPVYGNFSMAITDLDVVGQNSKSENIKTYLLLNSDLRGNIESPGYFFEKENDPKRRFLLDLVMLTHGWRRFTWNNLLYNSTEIKNRFKPETGIYISGRTTALNESSKKLPTTTRLTLMGGQPFQEVKQTDANGAYKYGPFVFNDSLSALVEARVKDFKSDADRTNRNVTILLDESFNNSPRISRNNILSPLVDDKNKLTNFFKQSQTISKIDADYLKSATLLDEVVITANRITEQEKRNKLLNERTNYGSPSKRIDLNEYPNRSSFTIAELLNTLPGIMVFNDTISTRNGGAPAIYFDGIQVQMSDISYLSGNDIEFIDILKGADAAFFRDSGNGVIAIHSRTGAYLRNINVKRKPGIIDFQSIGFYTAREFYSPDHANEFDDVKTQDLRTTLHWQPKIKLTKEKSIAEISFFTSDSKSKYAIKIEGVTTTGVPVYYLSTLTVD</sequence>
<evidence type="ECO:0000256" key="1">
    <source>
        <dbReference type="PROSITE-ProRule" id="PRU01360"/>
    </source>
</evidence>
<evidence type="ECO:0000313" key="3">
    <source>
        <dbReference type="Proteomes" id="UP001597011"/>
    </source>
</evidence>
<accession>A0ABW3BQF7</accession>
<keyword evidence="3" id="KW-1185">Reference proteome</keyword>
<gene>
    <name evidence="2" type="ORF">ACFQ0I_06305</name>
</gene>
<reference evidence="3" key="1">
    <citation type="journal article" date="2019" name="Int. J. Syst. Evol. Microbiol.">
        <title>The Global Catalogue of Microorganisms (GCM) 10K type strain sequencing project: providing services to taxonomists for standard genome sequencing and annotation.</title>
        <authorList>
            <consortium name="The Broad Institute Genomics Platform"/>
            <consortium name="The Broad Institute Genome Sequencing Center for Infectious Disease"/>
            <person name="Wu L."/>
            <person name="Ma J."/>
        </authorList>
    </citation>
    <scope>NUCLEOTIDE SEQUENCE [LARGE SCALE GENOMIC DNA]</scope>
    <source>
        <strain evidence="3">CCUG 60529</strain>
    </source>
</reference>
<dbReference type="InterPro" id="IPR039426">
    <property type="entry name" value="TonB-dep_rcpt-like"/>
</dbReference>
<keyword evidence="1" id="KW-0813">Transport</keyword>
<comment type="subcellular location">
    <subcellularLocation>
        <location evidence="1">Cell outer membrane</location>
        <topology evidence="1">Multi-pass membrane protein</topology>
    </subcellularLocation>
</comment>
<name>A0ABW3BQF7_9FLAO</name>
<proteinExistence type="inferred from homology"/>
<keyword evidence="1" id="KW-1134">Transmembrane beta strand</keyword>